<evidence type="ECO:0000313" key="3">
    <source>
        <dbReference type="Proteomes" id="UP000013984"/>
    </source>
</evidence>
<dbReference type="EMBL" id="AOGZ02000014">
    <property type="protein sequence ID" value="EOQ95356.1"/>
    <property type="molecule type" value="Genomic_DNA"/>
</dbReference>
<accession>R8ZZF6</accession>
<dbReference type="AlphaFoldDB" id="R8ZZF6"/>
<reference evidence="2" key="1">
    <citation type="submission" date="2013-04" db="EMBL/GenBank/DDBJ databases">
        <authorList>
            <person name="Harkins D.M."/>
            <person name="Durkin A.S."/>
            <person name="Brinkac L.M."/>
            <person name="Haft D.H."/>
            <person name="Selengut J.D."/>
            <person name="Sanka R."/>
            <person name="DePew J."/>
            <person name="Purushe J."/>
            <person name="Galloway R.L."/>
            <person name="Vinetz J.M."/>
            <person name="Sutton G.G."/>
            <person name="Nierman W.C."/>
            <person name="Fouts D.E."/>
        </authorList>
    </citation>
    <scope>NUCLEOTIDE SEQUENCE [LARGE SCALE GENOMIC DNA]</scope>
    <source>
        <strain evidence="2">CDC</strain>
    </source>
</reference>
<feature type="region of interest" description="Disordered" evidence="1">
    <location>
        <begin position="16"/>
        <end position="54"/>
    </location>
</feature>
<proteinExistence type="predicted"/>
<comment type="caution">
    <text evidence="2">The sequence shown here is derived from an EMBL/GenBank/DDBJ whole genome shotgun (WGS) entry which is preliminary data.</text>
</comment>
<evidence type="ECO:0000313" key="2">
    <source>
        <dbReference type="EMBL" id="EOQ95356.1"/>
    </source>
</evidence>
<organism evidence="2 3">
    <name type="scientific">Leptospira wolbachii serovar Codice str. CDC</name>
    <dbReference type="NCBI Taxonomy" id="1218599"/>
    <lineage>
        <taxon>Bacteria</taxon>
        <taxon>Pseudomonadati</taxon>
        <taxon>Spirochaetota</taxon>
        <taxon>Spirochaetia</taxon>
        <taxon>Leptospirales</taxon>
        <taxon>Leptospiraceae</taxon>
        <taxon>Leptospira</taxon>
    </lineage>
</organism>
<protein>
    <submittedName>
        <fullName evidence="2">Uncharacterized protein</fullName>
    </submittedName>
</protein>
<gene>
    <name evidence="2" type="ORF">LEP1GSC195_1552</name>
</gene>
<evidence type="ECO:0000256" key="1">
    <source>
        <dbReference type="SAM" id="MobiDB-lite"/>
    </source>
</evidence>
<dbReference type="Proteomes" id="UP000013984">
    <property type="component" value="Unassembled WGS sequence"/>
</dbReference>
<name>R8ZZF6_9LEPT</name>
<sequence length="54" mass="6158">MVVLLGCIIHRDSHSKLNHPNEVLSGETENQENRRLSNERGIPFCSEIPGRMDQ</sequence>
<keyword evidence="3" id="KW-1185">Reference proteome</keyword>